<comment type="caution">
    <text evidence="1">The sequence shown here is derived from an EMBL/GenBank/DDBJ whole genome shotgun (WGS) entry which is preliminary data.</text>
</comment>
<dbReference type="RefSeq" id="WP_147425535.1">
    <property type="nucleotide sequence ID" value="NZ_RBKU01000001.1"/>
</dbReference>
<dbReference type="EMBL" id="RBKU01000001">
    <property type="protein sequence ID" value="RKR80024.1"/>
    <property type="molecule type" value="Genomic_DNA"/>
</dbReference>
<accession>A0A495IVI6</accession>
<dbReference type="AlphaFoldDB" id="A0A495IVI6"/>
<gene>
    <name evidence="1" type="ORF">BDD43_0113</name>
</gene>
<proteinExistence type="predicted"/>
<keyword evidence="2" id="KW-1185">Reference proteome</keyword>
<protein>
    <submittedName>
        <fullName evidence="1">Uncharacterized protein</fullName>
    </submittedName>
</protein>
<evidence type="ECO:0000313" key="1">
    <source>
        <dbReference type="EMBL" id="RKR80024.1"/>
    </source>
</evidence>
<evidence type="ECO:0000313" key="2">
    <source>
        <dbReference type="Proteomes" id="UP000268007"/>
    </source>
</evidence>
<organism evidence="1 2">
    <name type="scientific">Mucilaginibacter gracilis</name>
    <dbReference type="NCBI Taxonomy" id="423350"/>
    <lineage>
        <taxon>Bacteria</taxon>
        <taxon>Pseudomonadati</taxon>
        <taxon>Bacteroidota</taxon>
        <taxon>Sphingobacteriia</taxon>
        <taxon>Sphingobacteriales</taxon>
        <taxon>Sphingobacteriaceae</taxon>
        <taxon>Mucilaginibacter</taxon>
    </lineage>
</organism>
<reference evidence="1 2" key="1">
    <citation type="submission" date="2018-10" db="EMBL/GenBank/DDBJ databases">
        <title>Genomic Encyclopedia of Archaeal and Bacterial Type Strains, Phase II (KMG-II): from individual species to whole genera.</title>
        <authorList>
            <person name="Goeker M."/>
        </authorList>
    </citation>
    <scope>NUCLEOTIDE SEQUENCE [LARGE SCALE GENOMIC DNA]</scope>
    <source>
        <strain evidence="1 2">DSM 18602</strain>
    </source>
</reference>
<dbReference type="Proteomes" id="UP000268007">
    <property type="component" value="Unassembled WGS sequence"/>
</dbReference>
<sequence>MDTKEALTYSNRCLNQCYNPTGEPKLKKWELSVTEDLFVRLRKTYLGGKQEYYSFRMKRFNDLDYSGTVAAGILQLKTDTDNIIQQTYNDPKGNEDNMVQVLSLPVKNMEPERLDSLRTALLFLRNQK</sequence>
<name>A0A495IVI6_9SPHI</name>
<dbReference type="OrthoDB" id="797136at2"/>